<sequence>MLWLVFILAIAVLFFAIWVAFRVGPHKRDVDEGSEMEEGKEKGAEEEEMKLRSGIGSVGEKWVASAGKGLGQNLQAKGAGT</sequence>
<keyword evidence="3" id="KW-1185">Reference proteome</keyword>
<evidence type="ECO:0000256" key="1">
    <source>
        <dbReference type="SAM" id="MobiDB-lite"/>
    </source>
</evidence>
<protein>
    <submittedName>
        <fullName evidence="2">Uncharacterized protein</fullName>
    </submittedName>
</protein>
<reference evidence="2 3" key="1">
    <citation type="journal article" date="2020" name="Genomics">
        <title>Complete, high-quality genomes from long-read metagenomic sequencing of two wolf lichen thalli reveals enigmatic genome architecture.</title>
        <authorList>
            <person name="McKenzie S.K."/>
            <person name="Walston R.F."/>
            <person name="Allen J.L."/>
        </authorList>
    </citation>
    <scope>NUCLEOTIDE SEQUENCE [LARGE SCALE GENOMIC DNA]</scope>
    <source>
        <strain evidence="2">WasteWater1</strain>
    </source>
</reference>
<dbReference type="Proteomes" id="UP000593566">
    <property type="component" value="Unassembled WGS sequence"/>
</dbReference>
<evidence type="ECO:0000313" key="3">
    <source>
        <dbReference type="Proteomes" id="UP000593566"/>
    </source>
</evidence>
<comment type="caution">
    <text evidence="2">The sequence shown here is derived from an EMBL/GenBank/DDBJ whole genome shotgun (WGS) entry which is preliminary data.</text>
</comment>
<name>A0A8H6CRH3_9LECA</name>
<gene>
    <name evidence="2" type="ORF">HO133_007938</name>
</gene>
<feature type="compositionally biased region" description="Basic and acidic residues" evidence="1">
    <location>
        <begin position="29"/>
        <end position="43"/>
    </location>
</feature>
<dbReference type="RefSeq" id="XP_037156142.1">
    <property type="nucleotide sequence ID" value="XM_037298806.1"/>
</dbReference>
<organism evidence="2 3">
    <name type="scientific">Letharia lupina</name>
    <dbReference type="NCBI Taxonomy" id="560253"/>
    <lineage>
        <taxon>Eukaryota</taxon>
        <taxon>Fungi</taxon>
        <taxon>Dikarya</taxon>
        <taxon>Ascomycota</taxon>
        <taxon>Pezizomycotina</taxon>
        <taxon>Lecanoromycetes</taxon>
        <taxon>OSLEUM clade</taxon>
        <taxon>Lecanoromycetidae</taxon>
        <taxon>Lecanorales</taxon>
        <taxon>Lecanorineae</taxon>
        <taxon>Parmeliaceae</taxon>
        <taxon>Letharia</taxon>
    </lineage>
</organism>
<feature type="region of interest" description="Disordered" evidence="1">
    <location>
        <begin position="29"/>
        <end position="48"/>
    </location>
</feature>
<dbReference type="GeneID" id="59336335"/>
<dbReference type="EMBL" id="JACCJB010000004">
    <property type="protein sequence ID" value="KAF6228208.1"/>
    <property type="molecule type" value="Genomic_DNA"/>
</dbReference>
<proteinExistence type="predicted"/>
<evidence type="ECO:0000313" key="2">
    <source>
        <dbReference type="EMBL" id="KAF6228208.1"/>
    </source>
</evidence>
<dbReference type="AlphaFoldDB" id="A0A8H6CRH3"/>
<accession>A0A8H6CRH3</accession>